<dbReference type="AlphaFoldDB" id="A0A8H6YEX7"/>
<reference evidence="1" key="1">
    <citation type="submission" date="2020-05" db="EMBL/GenBank/DDBJ databases">
        <title>Mycena genomes resolve the evolution of fungal bioluminescence.</title>
        <authorList>
            <person name="Tsai I.J."/>
        </authorList>
    </citation>
    <scope>NUCLEOTIDE SEQUENCE</scope>
    <source>
        <strain evidence="1">CCC161011</strain>
    </source>
</reference>
<dbReference type="EMBL" id="JACAZI010000006">
    <property type="protein sequence ID" value="KAF7358463.1"/>
    <property type="molecule type" value="Genomic_DNA"/>
</dbReference>
<accession>A0A8H6YEX7</accession>
<comment type="caution">
    <text evidence="1">The sequence shown here is derived from an EMBL/GenBank/DDBJ whole genome shotgun (WGS) entry which is preliminary data.</text>
</comment>
<dbReference type="OrthoDB" id="3016630at2759"/>
<organism evidence="1 2">
    <name type="scientific">Mycena venus</name>
    <dbReference type="NCBI Taxonomy" id="2733690"/>
    <lineage>
        <taxon>Eukaryota</taxon>
        <taxon>Fungi</taxon>
        <taxon>Dikarya</taxon>
        <taxon>Basidiomycota</taxon>
        <taxon>Agaricomycotina</taxon>
        <taxon>Agaricomycetes</taxon>
        <taxon>Agaricomycetidae</taxon>
        <taxon>Agaricales</taxon>
        <taxon>Marasmiineae</taxon>
        <taxon>Mycenaceae</taxon>
        <taxon>Mycena</taxon>
    </lineage>
</organism>
<keyword evidence="2" id="KW-1185">Reference proteome</keyword>
<proteinExistence type="predicted"/>
<name>A0A8H6YEX7_9AGAR</name>
<gene>
    <name evidence="1" type="ORF">MVEN_00896800</name>
</gene>
<evidence type="ECO:0000313" key="2">
    <source>
        <dbReference type="Proteomes" id="UP000620124"/>
    </source>
</evidence>
<evidence type="ECO:0000313" key="1">
    <source>
        <dbReference type="EMBL" id="KAF7358463.1"/>
    </source>
</evidence>
<protein>
    <submittedName>
        <fullName evidence="1">Uncharacterized protein</fullName>
    </submittedName>
</protein>
<dbReference type="Proteomes" id="UP000620124">
    <property type="component" value="Unassembled WGS sequence"/>
</dbReference>
<sequence>MDPTGLLSPRLPPELECKIFTITSLSRPTTIPKLMLIAWRVKSWVEPLLYRVILLRHRLGSIHQILGFPTFTAEILDRVIQDKTPAFLQESARHLFLDGSSHPSSLATVLTACNGVTNLFVLSSRPKFLPSLAALRCVRHLFINVEALVNAPNTLLRSVTHLELRDLDTPALVPILALTPLLTHVAFHGAPPSATLLRALCADTRLQCIVFFLSAQGMVDIRSLATDIPVVALQLKKDLYEHWLSGAAGEDFWSVAESSIAARRACETEQLEMHDLQDS</sequence>